<dbReference type="OrthoDB" id="8560686at2759"/>
<keyword evidence="2" id="KW-1185">Reference proteome</keyword>
<sequence>MQEAGAIPVSMSTNPMLIGLNYSGPYWPLVFGSDAPWVVADTWEAAYAEVSALLAGPVHQLEQRRQRVLAFWQQHKEDVARFVSKAIES</sequence>
<name>A0A9D4TZL5_CHLVU</name>
<dbReference type="AlphaFoldDB" id="A0A9D4TZL5"/>
<reference evidence="1" key="1">
    <citation type="journal article" date="2019" name="Plant J.">
        <title>Chlorella vulgaris genome assembly and annotation reveals the molecular basis for metabolic acclimation to high light conditions.</title>
        <authorList>
            <person name="Cecchin M."/>
            <person name="Marcolungo L."/>
            <person name="Rossato M."/>
            <person name="Girolomoni L."/>
            <person name="Cosentino E."/>
            <person name="Cuine S."/>
            <person name="Li-Beisson Y."/>
            <person name="Delledonne M."/>
            <person name="Ballottari M."/>
        </authorList>
    </citation>
    <scope>NUCLEOTIDE SEQUENCE</scope>
    <source>
        <strain evidence="1">211/11P</strain>
    </source>
</reference>
<gene>
    <name evidence="1" type="ORF">D9Q98_001289</name>
</gene>
<reference evidence="1" key="2">
    <citation type="submission" date="2020-11" db="EMBL/GenBank/DDBJ databases">
        <authorList>
            <person name="Cecchin M."/>
            <person name="Marcolungo L."/>
            <person name="Rossato M."/>
            <person name="Girolomoni L."/>
            <person name="Cosentino E."/>
            <person name="Cuine S."/>
            <person name="Li-Beisson Y."/>
            <person name="Delledonne M."/>
            <person name="Ballottari M."/>
        </authorList>
    </citation>
    <scope>NUCLEOTIDE SEQUENCE</scope>
    <source>
        <strain evidence="1">211/11P</strain>
        <tissue evidence="1">Whole cell</tissue>
    </source>
</reference>
<comment type="caution">
    <text evidence="1">The sequence shown here is derived from an EMBL/GenBank/DDBJ whole genome shotgun (WGS) entry which is preliminary data.</text>
</comment>
<evidence type="ECO:0000313" key="2">
    <source>
        <dbReference type="Proteomes" id="UP001055712"/>
    </source>
</evidence>
<proteinExistence type="predicted"/>
<dbReference type="EMBL" id="SIDB01000001">
    <property type="protein sequence ID" value="KAI3438874.1"/>
    <property type="molecule type" value="Genomic_DNA"/>
</dbReference>
<protein>
    <submittedName>
        <fullName evidence="1">Uncharacterized protein</fullName>
    </submittedName>
</protein>
<dbReference type="Proteomes" id="UP001055712">
    <property type="component" value="Unassembled WGS sequence"/>
</dbReference>
<accession>A0A9D4TZL5</accession>
<organism evidence="1 2">
    <name type="scientific">Chlorella vulgaris</name>
    <name type="common">Green alga</name>
    <dbReference type="NCBI Taxonomy" id="3077"/>
    <lineage>
        <taxon>Eukaryota</taxon>
        <taxon>Viridiplantae</taxon>
        <taxon>Chlorophyta</taxon>
        <taxon>core chlorophytes</taxon>
        <taxon>Trebouxiophyceae</taxon>
        <taxon>Chlorellales</taxon>
        <taxon>Chlorellaceae</taxon>
        <taxon>Chlorella clade</taxon>
        <taxon>Chlorella</taxon>
    </lineage>
</organism>
<evidence type="ECO:0000313" key="1">
    <source>
        <dbReference type="EMBL" id="KAI3438874.1"/>
    </source>
</evidence>